<dbReference type="PANTHER" id="PTHR47926">
    <property type="entry name" value="PENTATRICOPEPTIDE REPEAT-CONTAINING PROTEIN"/>
    <property type="match status" value="1"/>
</dbReference>
<feature type="domain" description="DYW" evidence="4">
    <location>
        <begin position="853"/>
        <end position="947"/>
    </location>
</feature>
<dbReference type="InterPro" id="IPR002885">
    <property type="entry name" value="PPR_rpt"/>
</dbReference>
<keyword evidence="6" id="KW-1185">Reference proteome</keyword>
<evidence type="ECO:0000259" key="4">
    <source>
        <dbReference type="Pfam" id="PF14432"/>
    </source>
</evidence>
<dbReference type="Gene3D" id="1.25.40.10">
    <property type="entry name" value="Tetratricopeptide repeat domain"/>
    <property type="match status" value="4"/>
</dbReference>
<dbReference type="AlphaFoldDB" id="A0A7N1A0G3"/>
<name>A0A7N1A0G3_KALFE</name>
<feature type="repeat" description="PPR" evidence="3">
    <location>
        <begin position="538"/>
        <end position="572"/>
    </location>
</feature>
<feature type="repeat" description="PPR" evidence="3">
    <location>
        <begin position="468"/>
        <end position="502"/>
    </location>
</feature>
<dbReference type="Pfam" id="PF20431">
    <property type="entry name" value="E_motif"/>
    <property type="match status" value="1"/>
</dbReference>
<dbReference type="InterPro" id="IPR046960">
    <property type="entry name" value="PPR_At4g14850-like_plant"/>
</dbReference>
<dbReference type="FunFam" id="1.25.40.10:FF:000090">
    <property type="entry name" value="Pentatricopeptide repeat-containing protein, chloroplastic"/>
    <property type="match status" value="1"/>
</dbReference>
<dbReference type="Pfam" id="PF14432">
    <property type="entry name" value="DYW_deaminase"/>
    <property type="match status" value="1"/>
</dbReference>
<dbReference type="InterPro" id="IPR046848">
    <property type="entry name" value="E_motif"/>
</dbReference>
<dbReference type="GO" id="GO:0008270">
    <property type="term" value="F:zinc ion binding"/>
    <property type="evidence" value="ECO:0007669"/>
    <property type="project" value="InterPro"/>
</dbReference>
<feature type="repeat" description="PPR" evidence="3">
    <location>
        <begin position="332"/>
        <end position="366"/>
    </location>
</feature>
<accession>A0A7N1A0G3</accession>
<dbReference type="PROSITE" id="PS51375">
    <property type="entry name" value="PPR"/>
    <property type="match status" value="8"/>
</dbReference>
<dbReference type="Pfam" id="PF13041">
    <property type="entry name" value="PPR_2"/>
    <property type="match status" value="4"/>
</dbReference>
<keyword evidence="2" id="KW-0677">Repeat</keyword>
<evidence type="ECO:0000313" key="5">
    <source>
        <dbReference type="EnsemblPlants" id="Kaladp0066s0080.1.v1.1.CDS.1"/>
    </source>
</evidence>
<comment type="similarity">
    <text evidence="1">Belongs to the PPR family. PCMP-H subfamily.</text>
</comment>
<dbReference type="InterPro" id="IPR011990">
    <property type="entry name" value="TPR-like_helical_dom_sf"/>
</dbReference>
<dbReference type="NCBIfam" id="TIGR00756">
    <property type="entry name" value="PPR"/>
    <property type="match status" value="7"/>
</dbReference>
<dbReference type="InterPro" id="IPR032867">
    <property type="entry name" value="DYW_dom"/>
</dbReference>
<dbReference type="OMA" id="INMYVKN"/>
<feature type="repeat" description="PPR" evidence="3">
    <location>
        <begin position="775"/>
        <end position="809"/>
    </location>
</feature>
<dbReference type="GO" id="GO:0009451">
    <property type="term" value="P:RNA modification"/>
    <property type="evidence" value="ECO:0007669"/>
    <property type="project" value="InterPro"/>
</dbReference>
<evidence type="ECO:0000256" key="3">
    <source>
        <dbReference type="PROSITE-ProRule" id="PRU00708"/>
    </source>
</evidence>
<dbReference type="FunFam" id="1.25.40.10:FF:000393">
    <property type="entry name" value="Pentatricopeptide repeat-containing protein At1g20230"/>
    <property type="match status" value="1"/>
</dbReference>
<evidence type="ECO:0000313" key="6">
    <source>
        <dbReference type="Proteomes" id="UP000594263"/>
    </source>
</evidence>
<feature type="repeat" description="PPR" evidence="3">
    <location>
        <begin position="503"/>
        <end position="537"/>
    </location>
</feature>
<feature type="repeat" description="PPR" evidence="3">
    <location>
        <begin position="638"/>
        <end position="672"/>
    </location>
</feature>
<dbReference type="Gramene" id="Kaladp0066s0080.1.v1.1">
    <property type="protein sequence ID" value="Kaladp0066s0080.1.v1.1.CDS.1"/>
    <property type="gene ID" value="Kaladp0066s0080.v1.1"/>
</dbReference>
<evidence type="ECO:0000256" key="2">
    <source>
        <dbReference type="ARBA" id="ARBA00022737"/>
    </source>
</evidence>
<feature type="repeat" description="PPR" evidence="3">
    <location>
        <begin position="367"/>
        <end position="401"/>
    </location>
</feature>
<sequence length="947" mass="107010">MDKLSSLNHQVTPTLLPSPFAYPQFRSYSASKFQVLATASRCAEAPQGIMLFSSSSESLRGVSVNVMIADELKEMACLDSVKLVHAQKIKMPENWGSDFMAKELITCYLRCSDFDSAAKVFFTGFSESYKRWRWFVDEFDRFGGNGYGILEVFRDLSCKGVVFDCKVLTTALRICAEFMDATLGLDIHAYSVKRGFHVDDHLQCALMNFYGRCLGLENADQLFNKRSKRSVLLWNEALSLNLQLNENPARVLQLLREMQCLSVKANGFTVLKALQACAKLGFLEAGKQVHGYVLRSLSESDSLLANSLVNMYCKSGEFRIARDIFYSMENRNLTTWNTMISGYASFGNFDEAWCLVCEMETFGIKADIVTWNSLLSGLAQNGLYEQVLLTFRKMQGLGFKPNSNSITGLLQAVGELNLSNLGRETHCYVIRHGLHQNVYVGTSLIDVYFKNNCLDSARQVFDSLDRKNIFAWNSLISRYSFKGLLDEATSLMSQMQVEGFKPDLVTWNSLVSGYSLSGHYMEAFSVIDKIKNLGMTPTVVSWTALISGCAQNENFEQSLRFFRQMQMEGLTPNSATISCILRSCAGLSLLGKGREAHCFSLRYGIENIYVATSLIDMYSKSGNLISARKIFKMTAYKTLACWNCMIMALSAYGYAEEAISHFNEMCAEGIKPNGMTFTAILSACKLSGLVDQGWEFFDRMSPDYGIAPTIEHYSCMVDLLGRAGYLDEAWDFVETMPIQPDATVWGALLVSSRLHKHLERGEIAAQKLFELEPYNSANYVVMMNLYSSLNRWEEVKKLQEVMQSLGLKNRAVWSWTQIGQTVHVFSTEEKAHPDEGDIYFELYKMVREMRKLGYVPDTSCVYQNTDEAEKETLLMGHTEKLALTYALIRTDGDGGKAVRVTKNTRICSDCHTVAKFMSLIRNREIYIRDGVRLHQIQQGRCSCRDHW</sequence>
<dbReference type="PANTHER" id="PTHR47926:SF539">
    <property type="entry name" value="DYW DOMAIN-CONTAINING PROTEIN"/>
    <property type="match status" value="1"/>
</dbReference>
<evidence type="ECO:0000256" key="1">
    <source>
        <dbReference type="ARBA" id="ARBA00006643"/>
    </source>
</evidence>
<dbReference type="GO" id="GO:0003723">
    <property type="term" value="F:RNA binding"/>
    <property type="evidence" value="ECO:0007669"/>
    <property type="project" value="InterPro"/>
</dbReference>
<reference evidence="5" key="1">
    <citation type="submission" date="2021-01" db="UniProtKB">
        <authorList>
            <consortium name="EnsemblPlants"/>
        </authorList>
    </citation>
    <scope>IDENTIFICATION</scope>
</reference>
<organism evidence="5 6">
    <name type="scientific">Kalanchoe fedtschenkoi</name>
    <name type="common">Lavender scallops</name>
    <name type="synonym">South American air plant</name>
    <dbReference type="NCBI Taxonomy" id="63787"/>
    <lineage>
        <taxon>Eukaryota</taxon>
        <taxon>Viridiplantae</taxon>
        <taxon>Streptophyta</taxon>
        <taxon>Embryophyta</taxon>
        <taxon>Tracheophyta</taxon>
        <taxon>Spermatophyta</taxon>
        <taxon>Magnoliopsida</taxon>
        <taxon>eudicotyledons</taxon>
        <taxon>Gunneridae</taxon>
        <taxon>Pentapetalae</taxon>
        <taxon>Saxifragales</taxon>
        <taxon>Crassulaceae</taxon>
        <taxon>Kalanchoe</taxon>
    </lineage>
</organism>
<dbReference type="EnsemblPlants" id="Kaladp0066s0080.1.v1.1">
    <property type="protein sequence ID" value="Kaladp0066s0080.1.v1.1.CDS.1"/>
    <property type="gene ID" value="Kaladp0066s0080.v1.1"/>
</dbReference>
<proteinExistence type="inferred from homology"/>
<dbReference type="Pfam" id="PF01535">
    <property type="entry name" value="PPR"/>
    <property type="match status" value="2"/>
</dbReference>
<dbReference type="Proteomes" id="UP000594263">
    <property type="component" value="Unplaced"/>
</dbReference>
<protein>
    <recommendedName>
        <fullName evidence="4">DYW domain-containing protein</fullName>
    </recommendedName>
</protein>
<feature type="repeat" description="PPR" evidence="3">
    <location>
        <begin position="301"/>
        <end position="331"/>
    </location>
</feature>